<comment type="similarity">
    <text evidence="1 8">Belongs to the RecN family.</text>
</comment>
<reference evidence="12" key="1">
    <citation type="submission" date="2024-07" db="EMBL/GenBank/DDBJ databases">
        <authorList>
            <person name="Li X.-J."/>
            <person name="Wang X."/>
        </authorList>
    </citation>
    <scope>NUCLEOTIDE SEQUENCE</scope>
    <source>
        <strain evidence="12">HSP-334</strain>
    </source>
</reference>
<dbReference type="GO" id="GO:0005524">
    <property type="term" value="F:ATP binding"/>
    <property type="evidence" value="ECO:0007669"/>
    <property type="project" value="UniProtKB-KW"/>
</dbReference>
<accession>A0AB39VFR2</accession>
<evidence type="ECO:0000256" key="1">
    <source>
        <dbReference type="ARBA" id="ARBA00009441"/>
    </source>
</evidence>
<dbReference type="PIRSF" id="PIRSF003128">
    <property type="entry name" value="RecN"/>
    <property type="match status" value="1"/>
</dbReference>
<dbReference type="RefSeq" id="WP_369710569.1">
    <property type="nucleotide sequence ID" value="NZ_CP165644.1"/>
</dbReference>
<dbReference type="InterPro" id="IPR003959">
    <property type="entry name" value="ATPase_AAA_core"/>
</dbReference>
<proteinExistence type="inferred from homology"/>
<organism evidence="12">
    <name type="scientific">Leptotrichia rugosa</name>
    <dbReference type="NCBI Taxonomy" id="3239302"/>
    <lineage>
        <taxon>Bacteria</taxon>
        <taxon>Fusobacteriati</taxon>
        <taxon>Fusobacteriota</taxon>
        <taxon>Fusobacteriia</taxon>
        <taxon>Fusobacteriales</taxon>
        <taxon>Leptotrichiaceae</taxon>
        <taxon>Leptotrichia</taxon>
    </lineage>
</organism>
<dbReference type="EMBL" id="CP165644">
    <property type="protein sequence ID" value="XDU66167.1"/>
    <property type="molecule type" value="Genomic_DNA"/>
</dbReference>
<dbReference type="FunFam" id="3.40.50.300:FF:000356">
    <property type="entry name" value="DNA repair protein RecN"/>
    <property type="match status" value="1"/>
</dbReference>
<feature type="coiled-coil region" evidence="9">
    <location>
        <begin position="340"/>
        <end position="370"/>
    </location>
</feature>
<dbReference type="GO" id="GO:0006302">
    <property type="term" value="P:double-strand break repair"/>
    <property type="evidence" value="ECO:0007669"/>
    <property type="project" value="InterPro"/>
</dbReference>
<dbReference type="NCBIfam" id="TIGR00634">
    <property type="entry name" value="recN"/>
    <property type="match status" value="1"/>
</dbReference>
<keyword evidence="4 8" id="KW-0227">DNA damage</keyword>
<dbReference type="InterPro" id="IPR027417">
    <property type="entry name" value="P-loop_NTPase"/>
</dbReference>
<keyword evidence="6 8" id="KW-0234">DNA repair</keyword>
<dbReference type="GO" id="GO:0016887">
    <property type="term" value="F:ATP hydrolysis activity"/>
    <property type="evidence" value="ECO:0007669"/>
    <property type="project" value="InterPro"/>
</dbReference>
<sequence length="580" mass="66854">MNERKRMLRELRLNNLAIIKNLDLEFSKNFVALTGETGAGKSIILDGISLLIGERSHLEMIRNGEESLFAEGIFEITEKQKKRLNELGFEINDDELIVTRTFDKNSKSKITVNGTRVTLSKLKEMMENIIDLVGQHEHQSLLNSEFHLNLLDRFLDDAGKNLLKEVKKNVDEIKKVNLKIEKIEEQKAKLLEKKDVLEFQFNEINDLDLKINEDSELEEEYKILFNSGKISEKLEESSQWLKEGDFSILSALGKVRKNLEQLSDLSEIYGELSEKVESIVYEVEEVSYSINNFIGDVEEVNDTKLEKVVKRIDKINKLKLKYGATIGEILEYKDKILKDLNFINFENDELENLKEEKKELIKKYFENGEKLSEMRENIACALQNTIDIQLYDLNMESAKFQVSIQKNNEITPNGINKVEFLIKTNVGENFKPLVKIASGGEVSRIMLALKTVFSEVDNISVLIFDEIDTGISGETVRKVAQKLKELSKNTQIICVTHSPQIAGSANQQFLIKKEIENNFTETKVRELNENERIREIARIISGDNITQVSINHAKEIMEKQLKKKKDGCLKWEKIWKKKKN</sequence>
<dbReference type="AlphaFoldDB" id="A0AB39VFR2"/>
<protein>
    <recommendedName>
        <fullName evidence="2 8">DNA repair protein RecN</fullName>
    </recommendedName>
    <alternativeName>
        <fullName evidence="7 8">Recombination protein N</fullName>
    </alternativeName>
</protein>
<keyword evidence="3" id="KW-0547">Nucleotide-binding</keyword>
<evidence type="ECO:0000256" key="5">
    <source>
        <dbReference type="ARBA" id="ARBA00022840"/>
    </source>
</evidence>
<evidence type="ECO:0000256" key="2">
    <source>
        <dbReference type="ARBA" id="ARBA00021315"/>
    </source>
</evidence>
<dbReference type="Pfam" id="PF13304">
    <property type="entry name" value="AAA_21"/>
    <property type="match status" value="1"/>
</dbReference>
<dbReference type="PANTHER" id="PTHR11059:SF0">
    <property type="entry name" value="DNA REPAIR PROTEIN RECN"/>
    <property type="match status" value="1"/>
</dbReference>
<dbReference type="KEGG" id="lrug:AB8B22_06980"/>
<evidence type="ECO:0000259" key="11">
    <source>
        <dbReference type="Pfam" id="PF13476"/>
    </source>
</evidence>
<dbReference type="Gene3D" id="3.40.50.300">
    <property type="entry name" value="P-loop containing nucleotide triphosphate hydrolases"/>
    <property type="match status" value="2"/>
</dbReference>
<keyword evidence="9" id="KW-0175">Coiled coil</keyword>
<dbReference type="GO" id="GO:0006310">
    <property type="term" value="P:DNA recombination"/>
    <property type="evidence" value="ECO:0007669"/>
    <property type="project" value="InterPro"/>
</dbReference>
<keyword evidence="5" id="KW-0067">ATP-binding</keyword>
<name>A0AB39VFR2_9FUSO</name>
<evidence type="ECO:0000313" key="12">
    <source>
        <dbReference type="EMBL" id="XDU66167.1"/>
    </source>
</evidence>
<dbReference type="GO" id="GO:0009432">
    <property type="term" value="P:SOS response"/>
    <property type="evidence" value="ECO:0007669"/>
    <property type="project" value="TreeGrafter"/>
</dbReference>
<dbReference type="InterPro" id="IPR038729">
    <property type="entry name" value="Rad50/SbcC_AAA"/>
</dbReference>
<evidence type="ECO:0000256" key="6">
    <source>
        <dbReference type="ARBA" id="ARBA00023204"/>
    </source>
</evidence>
<dbReference type="CDD" id="cd03241">
    <property type="entry name" value="ABC_RecN"/>
    <property type="match status" value="2"/>
</dbReference>
<dbReference type="GO" id="GO:0043590">
    <property type="term" value="C:bacterial nucleoid"/>
    <property type="evidence" value="ECO:0007669"/>
    <property type="project" value="TreeGrafter"/>
</dbReference>
<evidence type="ECO:0000256" key="8">
    <source>
        <dbReference type="PIRNR" id="PIRNR003128"/>
    </source>
</evidence>
<gene>
    <name evidence="12" type="primary">recN</name>
    <name evidence="12" type="ORF">AB8B22_06980</name>
</gene>
<feature type="coiled-coil region" evidence="9">
    <location>
        <begin position="166"/>
        <end position="200"/>
    </location>
</feature>
<evidence type="ECO:0000256" key="3">
    <source>
        <dbReference type="ARBA" id="ARBA00022741"/>
    </source>
</evidence>
<evidence type="ECO:0000256" key="9">
    <source>
        <dbReference type="SAM" id="Coils"/>
    </source>
</evidence>
<feature type="domain" description="ATPase AAA-type core" evidence="10">
    <location>
        <begin position="445"/>
        <end position="501"/>
    </location>
</feature>
<feature type="domain" description="Rad50/SbcC-type AAA" evidence="11">
    <location>
        <begin position="10"/>
        <end position="205"/>
    </location>
</feature>
<evidence type="ECO:0000259" key="10">
    <source>
        <dbReference type="Pfam" id="PF13304"/>
    </source>
</evidence>
<evidence type="ECO:0000256" key="7">
    <source>
        <dbReference type="ARBA" id="ARBA00033408"/>
    </source>
</evidence>
<dbReference type="InterPro" id="IPR004604">
    <property type="entry name" value="DNA_recomb/repair_RecN"/>
</dbReference>
<comment type="function">
    <text evidence="8">May be involved in recombinational repair of damaged DNA.</text>
</comment>
<evidence type="ECO:0000256" key="4">
    <source>
        <dbReference type="ARBA" id="ARBA00022763"/>
    </source>
</evidence>
<dbReference type="SUPFAM" id="SSF52540">
    <property type="entry name" value="P-loop containing nucleoside triphosphate hydrolases"/>
    <property type="match status" value="1"/>
</dbReference>
<dbReference type="Pfam" id="PF13476">
    <property type="entry name" value="AAA_23"/>
    <property type="match status" value="1"/>
</dbReference>
<dbReference type="PANTHER" id="PTHR11059">
    <property type="entry name" value="DNA REPAIR PROTEIN RECN"/>
    <property type="match status" value="1"/>
</dbReference>